<keyword evidence="3" id="KW-0804">Transcription</keyword>
<evidence type="ECO:0000256" key="2">
    <source>
        <dbReference type="ARBA" id="ARBA00023125"/>
    </source>
</evidence>
<accession>A0A848IZX7</accession>
<dbReference type="SMART" id="SM00345">
    <property type="entry name" value="HTH_GNTR"/>
    <property type="match status" value="1"/>
</dbReference>
<keyword evidence="6" id="KW-1185">Reference proteome</keyword>
<feature type="domain" description="HTH gntR-type" evidence="4">
    <location>
        <begin position="11"/>
        <end position="78"/>
    </location>
</feature>
<dbReference type="InterPro" id="IPR036390">
    <property type="entry name" value="WH_DNA-bd_sf"/>
</dbReference>
<dbReference type="Proteomes" id="UP000544134">
    <property type="component" value="Unassembled WGS sequence"/>
</dbReference>
<keyword evidence="1" id="KW-0805">Transcription regulation</keyword>
<comment type="caution">
    <text evidence="5">The sequence shown here is derived from an EMBL/GenBank/DDBJ whole genome shotgun (WGS) entry which is preliminary data.</text>
</comment>
<dbReference type="SMART" id="SM00895">
    <property type="entry name" value="FCD"/>
    <property type="match status" value="1"/>
</dbReference>
<organism evidence="5 6">
    <name type="scientific">Paraburkholderia polaris</name>
    <dbReference type="NCBI Taxonomy" id="2728848"/>
    <lineage>
        <taxon>Bacteria</taxon>
        <taxon>Pseudomonadati</taxon>
        <taxon>Pseudomonadota</taxon>
        <taxon>Betaproteobacteria</taxon>
        <taxon>Burkholderiales</taxon>
        <taxon>Burkholderiaceae</taxon>
        <taxon>Paraburkholderia</taxon>
    </lineage>
</organism>
<dbReference type="PANTHER" id="PTHR43537:SF20">
    <property type="entry name" value="HTH-TYPE TRANSCRIPTIONAL REPRESSOR GLAR"/>
    <property type="match status" value="1"/>
</dbReference>
<dbReference type="InterPro" id="IPR000524">
    <property type="entry name" value="Tscrpt_reg_HTH_GntR"/>
</dbReference>
<dbReference type="PANTHER" id="PTHR43537">
    <property type="entry name" value="TRANSCRIPTIONAL REGULATOR, GNTR FAMILY"/>
    <property type="match status" value="1"/>
</dbReference>
<dbReference type="GO" id="GO:0003677">
    <property type="term" value="F:DNA binding"/>
    <property type="evidence" value="ECO:0007669"/>
    <property type="project" value="UniProtKB-KW"/>
</dbReference>
<dbReference type="SUPFAM" id="SSF48008">
    <property type="entry name" value="GntR ligand-binding domain-like"/>
    <property type="match status" value="1"/>
</dbReference>
<dbReference type="Gene3D" id="1.10.10.10">
    <property type="entry name" value="Winged helix-like DNA-binding domain superfamily/Winged helix DNA-binding domain"/>
    <property type="match status" value="1"/>
</dbReference>
<name>A0A848IZX7_9BURK</name>
<dbReference type="Gene3D" id="1.20.120.530">
    <property type="entry name" value="GntR ligand-binding domain-like"/>
    <property type="match status" value="1"/>
</dbReference>
<dbReference type="AlphaFoldDB" id="A0A848IZX7"/>
<keyword evidence="2" id="KW-0238">DNA-binding</keyword>
<dbReference type="PROSITE" id="PS50949">
    <property type="entry name" value="HTH_GNTR"/>
    <property type="match status" value="1"/>
</dbReference>
<protein>
    <submittedName>
        <fullName evidence="5">FCD domain-containing protein</fullName>
    </submittedName>
</protein>
<dbReference type="RefSeq" id="WP_169491192.1">
    <property type="nucleotide sequence ID" value="NZ_JABBGJ010000092.1"/>
</dbReference>
<reference evidence="5 6" key="1">
    <citation type="submission" date="2020-04" db="EMBL/GenBank/DDBJ databases">
        <title>Paraburkholderia sp. RP-4-7 isolated from soil.</title>
        <authorList>
            <person name="Dahal R.H."/>
        </authorList>
    </citation>
    <scope>NUCLEOTIDE SEQUENCE [LARGE SCALE GENOMIC DNA]</scope>
    <source>
        <strain evidence="5 6">RP-4-7</strain>
    </source>
</reference>
<evidence type="ECO:0000259" key="4">
    <source>
        <dbReference type="PROSITE" id="PS50949"/>
    </source>
</evidence>
<dbReference type="GO" id="GO:0003700">
    <property type="term" value="F:DNA-binding transcription factor activity"/>
    <property type="evidence" value="ECO:0007669"/>
    <property type="project" value="InterPro"/>
</dbReference>
<sequence>MDQVTSGESQATLASATYSKIRKDIIVGSLKPGAKLRMAEVCERYGVGLSPLREALSRLGVEGLVQQTDRRGFSVSGVSAFELQELIHTRGLLYDASLAEAIRRGDEAWEEELILSFHRLQRKGQLRNATGSEEYDALHRQFHTALISACASKYLISSCELLFDQAERYRNFSRRSTSNRNIDAEHHAIMEAALARDVEKATTLLKQHIQLTGALAEKSLK</sequence>
<dbReference type="Pfam" id="PF07729">
    <property type="entry name" value="FCD"/>
    <property type="match status" value="1"/>
</dbReference>
<dbReference type="InterPro" id="IPR008920">
    <property type="entry name" value="TF_FadR/GntR_C"/>
</dbReference>
<proteinExistence type="predicted"/>
<dbReference type="InterPro" id="IPR011711">
    <property type="entry name" value="GntR_C"/>
</dbReference>
<dbReference type="InterPro" id="IPR036388">
    <property type="entry name" value="WH-like_DNA-bd_sf"/>
</dbReference>
<dbReference type="Pfam" id="PF00392">
    <property type="entry name" value="GntR"/>
    <property type="match status" value="1"/>
</dbReference>
<gene>
    <name evidence="5" type="ORF">HHL24_42300</name>
</gene>
<dbReference type="EMBL" id="JABBGJ010000092">
    <property type="protein sequence ID" value="NMM04457.1"/>
    <property type="molecule type" value="Genomic_DNA"/>
</dbReference>
<dbReference type="SUPFAM" id="SSF46785">
    <property type="entry name" value="Winged helix' DNA-binding domain"/>
    <property type="match status" value="1"/>
</dbReference>
<evidence type="ECO:0000256" key="3">
    <source>
        <dbReference type="ARBA" id="ARBA00023163"/>
    </source>
</evidence>
<evidence type="ECO:0000313" key="6">
    <source>
        <dbReference type="Proteomes" id="UP000544134"/>
    </source>
</evidence>
<evidence type="ECO:0000256" key="1">
    <source>
        <dbReference type="ARBA" id="ARBA00023015"/>
    </source>
</evidence>
<evidence type="ECO:0000313" key="5">
    <source>
        <dbReference type="EMBL" id="NMM04457.1"/>
    </source>
</evidence>